<gene>
    <name evidence="5" type="primary">aroD</name>
    <name evidence="7" type="ORF">CTJ08_08000</name>
    <name evidence="6" type="ORF">I3V53_06265</name>
</gene>
<dbReference type="OrthoDB" id="9813659at2"/>
<evidence type="ECO:0000313" key="7">
    <source>
        <dbReference type="EMBL" id="PIH10002.1"/>
    </source>
</evidence>
<evidence type="ECO:0000313" key="9">
    <source>
        <dbReference type="Proteomes" id="UP000622362"/>
    </source>
</evidence>
<comment type="function">
    <text evidence="5">Involved in the third step of the chorismate pathway, which leads to the biosynthesis of aromatic amino acids. Catalyzes the cis-dehydration of 3-dehydroquinate (DHQ) and introduces the first double bond of the aromatic ring to yield 3-dehydroshikimate.</text>
</comment>
<evidence type="ECO:0000256" key="4">
    <source>
        <dbReference type="ARBA" id="ARBA00023270"/>
    </source>
</evidence>
<evidence type="ECO:0000256" key="1">
    <source>
        <dbReference type="ARBA" id="ARBA00001864"/>
    </source>
</evidence>
<dbReference type="GO" id="GO:0009073">
    <property type="term" value="P:aromatic amino acid family biosynthetic process"/>
    <property type="evidence" value="ECO:0007669"/>
    <property type="project" value="UniProtKB-KW"/>
</dbReference>
<dbReference type="CDD" id="cd00502">
    <property type="entry name" value="DHQase_I"/>
    <property type="match status" value="1"/>
</dbReference>
<dbReference type="GeneID" id="50019258"/>
<comment type="catalytic activity">
    <reaction evidence="1 5">
        <text>3-dehydroquinate = 3-dehydroshikimate + H2O</text>
        <dbReference type="Rhea" id="RHEA:21096"/>
        <dbReference type="ChEBI" id="CHEBI:15377"/>
        <dbReference type="ChEBI" id="CHEBI:16630"/>
        <dbReference type="ChEBI" id="CHEBI:32364"/>
        <dbReference type="EC" id="4.2.1.10"/>
    </reaction>
</comment>
<sequence>MTHVDIAATIAPEDKLSKTLLKDIKVNEESIDIIELRIDQWPSFNKALLNEVIKQLKIFHLKILVTYRTSVQGGKGAVNEQEYLNILGELIECPQFDMIDIEWSSAVKIEKYTHLVQRAQQKGLEVVLSHHNFQETPALDELKFIYFKMQKLNPEYLKLAVMPKCQEDVLHLLEAMSLTAKHTTCRIVGISMSSLGKVSRIAQGVFGGTLSYGCIEEPQAPGQIHVSKLKSMVSFYED</sequence>
<evidence type="ECO:0000256" key="3">
    <source>
        <dbReference type="ARBA" id="ARBA00023239"/>
    </source>
</evidence>
<dbReference type="Pfam" id="PF01487">
    <property type="entry name" value="DHquinase_I"/>
    <property type="match status" value="1"/>
</dbReference>
<dbReference type="OMA" id="DIVEWRV"/>
<comment type="caution">
    <text evidence="6">The sequence shown here is derived from an EMBL/GenBank/DDBJ whole genome shotgun (WGS) entry which is preliminary data.</text>
</comment>
<keyword evidence="3 5" id="KW-0456">Lyase</keyword>
<protein>
    <recommendedName>
        <fullName evidence="5">3-dehydroquinate dehydratase</fullName>
        <shortName evidence="5">3-dehydroquinase</shortName>
        <ecNumber evidence="5">4.2.1.10</ecNumber>
    </recommendedName>
    <alternativeName>
        <fullName evidence="5">Type I DHQase</fullName>
    </alternativeName>
    <alternativeName>
        <fullName evidence="5">Type I dehydroquinase</fullName>
        <shortName evidence="5">DHQ1</shortName>
    </alternativeName>
</protein>
<keyword evidence="5" id="KW-0028">Amino-acid biosynthesis</keyword>
<reference evidence="6" key="2">
    <citation type="submission" date="2020-11" db="EMBL/GenBank/DDBJ databases">
        <title>Molecular epidemiology and genomic profiles of multidrug-resistant bacteria collected from clinical sources in South Africa.</title>
        <authorList>
            <person name="Asante J."/>
            <person name="Amoako D.G."/>
        </authorList>
    </citation>
    <scope>NUCLEOTIDE SEQUENCE</scope>
    <source>
        <strain evidence="6">C68</strain>
    </source>
</reference>
<comment type="similarity">
    <text evidence="5">Belongs to the type-I 3-dehydroquinase family.</text>
</comment>
<dbReference type="EMBL" id="JADPYN010000009">
    <property type="protein sequence ID" value="MBF9303687.1"/>
    <property type="molecule type" value="Genomic_DNA"/>
</dbReference>
<dbReference type="SUPFAM" id="SSF51569">
    <property type="entry name" value="Aldolase"/>
    <property type="match status" value="1"/>
</dbReference>
<dbReference type="GO" id="GO:0046279">
    <property type="term" value="P:3,4-dihydroxybenzoate biosynthetic process"/>
    <property type="evidence" value="ECO:0007669"/>
    <property type="project" value="TreeGrafter"/>
</dbReference>
<dbReference type="Proteomes" id="UP000228502">
    <property type="component" value="Unassembled WGS sequence"/>
</dbReference>
<dbReference type="EC" id="4.2.1.10" evidence="5"/>
<dbReference type="InterPro" id="IPR013785">
    <property type="entry name" value="Aldolase_TIM"/>
</dbReference>
<comment type="caution">
    <text evidence="5">Lacks conserved residue(s) required for the propagation of feature annotation.</text>
</comment>
<evidence type="ECO:0000313" key="8">
    <source>
        <dbReference type="Proteomes" id="UP000228502"/>
    </source>
</evidence>
<dbReference type="AlphaFoldDB" id="A0A4Q9W513"/>
<dbReference type="RefSeq" id="WP_001831974.1">
    <property type="nucleotide sequence ID" value="NZ_AP019721.1"/>
</dbReference>
<evidence type="ECO:0000256" key="2">
    <source>
        <dbReference type="ARBA" id="ARBA00023141"/>
    </source>
</evidence>
<keyword evidence="4 5" id="KW-0704">Schiff base</keyword>
<dbReference type="SMR" id="A0A4Q9W513"/>
<feature type="binding site" evidence="5">
    <location>
        <position position="200"/>
    </location>
    <ligand>
        <name>3-dehydroquinate</name>
        <dbReference type="ChEBI" id="CHEBI:32364"/>
    </ligand>
</feature>
<reference evidence="7 8" key="1">
    <citation type="submission" date="2017-10" db="EMBL/GenBank/DDBJ databases">
        <title>genome sequences of Staph epi in chlorhexidine trial.</title>
        <authorList>
            <person name="Greninger A.L."/>
            <person name="Addetia A."/>
            <person name="Qin X."/>
            <person name="Zerr D."/>
        </authorList>
    </citation>
    <scope>NUCLEOTIDE SEQUENCE [LARGE SCALE GENOMIC DNA]</scope>
    <source>
        <strain evidence="7 8">SCH-17</strain>
    </source>
</reference>
<feature type="binding site" evidence="5">
    <location>
        <position position="68"/>
    </location>
    <ligand>
        <name>3-dehydroquinate</name>
        <dbReference type="ChEBI" id="CHEBI:32364"/>
    </ligand>
</feature>
<dbReference type="FunFam" id="3.20.20.70:FF:000047">
    <property type="entry name" value="3-dehydroquinate dehydratase"/>
    <property type="match status" value="1"/>
</dbReference>
<dbReference type="GO" id="GO:0003855">
    <property type="term" value="F:3-dehydroquinate dehydratase activity"/>
    <property type="evidence" value="ECO:0007669"/>
    <property type="project" value="UniProtKB-UniRule"/>
</dbReference>
<comment type="pathway">
    <text evidence="5">Metabolic intermediate biosynthesis; chorismate biosynthesis; chorismate from D-erythrose 4-phosphate and phosphoenolpyruvate: step 3/7.</text>
</comment>
<dbReference type="HAMAP" id="MF_00214">
    <property type="entry name" value="AroD"/>
    <property type="match status" value="1"/>
</dbReference>
<name>A0A4Q9W513_STAEP</name>
<dbReference type="EMBL" id="PEJG01000008">
    <property type="protein sequence ID" value="PIH10002.1"/>
    <property type="molecule type" value="Genomic_DNA"/>
</dbReference>
<dbReference type="NCBIfam" id="TIGR01093">
    <property type="entry name" value="aroD"/>
    <property type="match status" value="1"/>
</dbReference>
<dbReference type="InterPro" id="IPR050146">
    <property type="entry name" value="Type-I_3-dehydroquinase"/>
</dbReference>
<proteinExistence type="inferred from homology"/>
<feature type="binding site" evidence="5">
    <location>
        <begin position="35"/>
        <end position="37"/>
    </location>
    <ligand>
        <name>3-dehydroquinate</name>
        <dbReference type="ChEBI" id="CHEBI:32364"/>
    </ligand>
</feature>
<evidence type="ECO:0000313" key="6">
    <source>
        <dbReference type="EMBL" id="MBF9303687.1"/>
    </source>
</evidence>
<keyword evidence="2 5" id="KW-0057">Aromatic amino acid biosynthesis</keyword>
<dbReference type="GO" id="GO:0009423">
    <property type="term" value="P:chorismate biosynthetic process"/>
    <property type="evidence" value="ECO:0007669"/>
    <property type="project" value="UniProtKB-UniRule"/>
</dbReference>
<evidence type="ECO:0000256" key="5">
    <source>
        <dbReference type="HAMAP-Rule" id="MF_00214"/>
    </source>
</evidence>
<dbReference type="Gene3D" id="3.20.20.70">
    <property type="entry name" value="Aldolase class I"/>
    <property type="match status" value="1"/>
</dbReference>
<feature type="active site" description="Proton donor/acceptor" evidence="5">
    <location>
        <position position="131"/>
    </location>
</feature>
<comment type="subunit">
    <text evidence="5">Homodimer.</text>
</comment>
<dbReference type="PANTHER" id="PTHR43699:SF1">
    <property type="entry name" value="3-DEHYDROQUINATE DEHYDRATASE"/>
    <property type="match status" value="1"/>
</dbReference>
<feature type="active site" description="Schiff-base intermediate with substrate" evidence="5">
    <location>
        <position position="158"/>
    </location>
</feature>
<dbReference type="PANTHER" id="PTHR43699">
    <property type="entry name" value="3-DEHYDROQUINATE DEHYDRATASE"/>
    <property type="match status" value="1"/>
</dbReference>
<dbReference type="Proteomes" id="UP000622362">
    <property type="component" value="Unassembled WGS sequence"/>
</dbReference>
<dbReference type="InterPro" id="IPR001381">
    <property type="entry name" value="DHquinase_I"/>
</dbReference>
<dbReference type="UniPathway" id="UPA00053">
    <property type="reaction ID" value="UER00086"/>
</dbReference>
<organism evidence="6 9">
    <name type="scientific">Staphylococcus epidermidis</name>
    <dbReference type="NCBI Taxonomy" id="1282"/>
    <lineage>
        <taxon>Bacteria</taxon>
        <taxon>Bacillati</taxon>
        <taxon>Bacillota</taxon>
        <taxon>Bacilli</taxon>
        <taxon>Bacillales</taxon>
        <taxon>Staphylococcaceae</taxon>
        <taxon>Staphylococcus</taxon>
    </lineage>
</organism>
<feature type="binding site" evidence="5">
    <location>
        <position position="223"/>
    </location>
    <ligand>
        <name>3-dehydroquinate</name>
        <dbReference type="ChEBI" id="CHEBI:32364"/>
    </ligand>
</feature>
<accession>A0A4Q9W513</accession>
<dbReference type="GO" id="GO:0008652">
    <property type="term" value="P:amino acid biosynthetic process"/>
    <property type="evidence" value="ECO:0007669"/>
    <property type="project" value="UniProtKB-KW"/>
</dbReference>